<dbReference type="EMBL" id="BMRP01000044">
    <property type="protein sequence ID" value="GGU93917.1"/>
    <property type="molecule type" value="Genomic_DNA"/>
</dbReference>
<proteinExistence type="predicted"/>
<evidence type="ECO:0000256" key="1">
    <source>
        <dbReference type="SAM" id="MobiDB-lite"/>
    </source>
</evidence>
<protein>
    <submittedName>
        <fullName evidence="2">Uncharacterized protein</fullName>
    </submittedName>
</protein>
<accession>A0ABQ2VLD9</accession>
<sequence length="133" mass="14426">MTRGSAIFQGPIRDEEVAVSHPAIYRHTEYRASGTHDTGHALPQGCTVRPLPVRCRAGPRPLGHGCRHQPDGRHQHMERTFWTSGKPASGYTRPAPSSAPAPASPRWPGTCLPAAGRALIGNRYDLATHQGQH</sequence>
<name>A0ABQ2VLD9_9ACTN</name>
<keyword evidence="3" id="KW-1185">Reference proteome</keyword>
<feature type="region of interest" description="Disordered" evidence="1">
    <location>
        <begin position="83"/>
        <end position="108"/>
    </location>
</feature>
<organism evidence="2 3">
    <name type="scientific">Streptomyces albospinus</name>
    <dbReference type="NCBI Taxonomy" id="285515"/>
    <lineage>
        <taxon>Bacteria</taxon>
        <taxon>Bacillati</taxon>
        <taxon>Actinomycetota</taxon>
        <taxon>Actinomycetes</taxon>
        <taxon>Kitasatosporales</taxon>
        <taxon>Streptomycetaceae</taxon>
        <taxon>Streptomyces</taxon>
    </lineage>
</organism>
<gene>
    <name evidence="2" type="ORF">GCM10010211_71090</name>
</gene>
<reference evidence="3" key="1">
    <citation type="journal article" date="2019" name="Int. J. Syst. Evol. Microbiol.">
        <title>The Global Catalogue of Microorganisms (GCM) 10K type strain sequencing project: providing services to taxonomists for standard genome sequencing and annotation.</title>
        <authorList>
            <consortium name="The Broad Institute Genomics Platform"/>
            <consortium name="The Broad Institute Genome Sequencing Center for Infectious Disease"/>
            <person name="Wu L."/>
            <person name="Ma J."/>
        </authorList>
    </citation>
    <scope>NUCLEOTIDE SEQUENCE [LARGE SCALE GENOMIC DNA]</scope>
    <source>
        <strain evidence="3">JCM 3399</strain>
    </source>
</reference>
<evidence type="ECO:0000313" key="2">
    <source>
        <dbReference type="EMBL" id="GGU93917.1"/>
    </source>
</evidence>
<dbReference type="Proteomes" id="UP000654471">
    <property type="component" value="Unassembled WGS sequence"/>
</dbReference>
<evidence type="ECO:0000313" key="3">
    <source>
        <dbReference type="Proteomes" id="UP000654471"/>
    </source>
</evidence>
<comment type="caution">
    <text evidence="2">The sequence shown here is derived from an EMBL/GenBank/DDBJ whole genome shotgun (WGS) entry which is preliminary data.</text>
</comment>